<comment type="caution">
    <text evidence="7">The sequence shown here is derived from an EMBL/GenBank/DDBJ whole genome shotgun (WGS) entry which is preliminary data.</text>
</comment>
<dbReference type="Proteomes" id="UP000799776">
    <property type="component" value="Unassembled WGS sequence"/>
</dbReference>
<evidence type="ECO:0000256" key="4">
    <source>
        <dbReference type="ARBA" id="ARBA00022989"/>
    </source>
</evidence>
<feature type="transmembrane region" description="Helical" evidence="6">
    <location>
        <begin position="31"/>
        <end position="52"/>
    </location>
</feature>
<dbReference type="OrthoDB" id="16679at2759"/>
<evidence type="ECO:0000313" key="8">
    <source>
        <dbReference type="Proteomes" id="UP000799776"/>
    </source>
</evidence>
<dbReference type="Pfam" id="PF06624">
    <property type="entry name" value="RAMP4"/>
    <property type="match status" value="1"/>
</dbReference>
<evidence type="ECO:0000313" key="7">
    <source>
        <dbReference type="EMBL" id="KAF2084197.1"/>
    </source>
</evidence>
<gene>
    <name evidence="7" type="ORF">K490DRAFT_49652</name>
</gene>
<keyword evidence="2 6" id="KW-0812">Transmembrane</keyword>
<evidence type="ECO:0000256" key="5">
    <source>
        <dbReference type="ARBA" id="ARBA00023136"/>
    </source>
</evidence>
<keyword evidence="5 6" id="KW-0472">Membrane</keyword>
<keyword evidence="4 6" id="KW-1133">Transmembrane helix</keyword>
<dbReference type="EMBL" id="ML978744">
    <property type="protein sequence ID" value="KAF2084197.1"/>
    <property type="molecule type" value="Genomic_DNA"/>
</dbReference>
<evidence type="ECO:0000256" key="6">
    <source>
        <dbReference type="RuleBase" id="RU364120"/>
    </source>
</evidence>
<dbReference type="InterPro" id="IPR010580">
    <property type="entry name" value="ER_stress-assoc"/>
</dbReference>
<dbReference type="AlphaFoldDB" id="A0A9P4LTU6"/>
<sequence length="53" mass="5957">RFAKAEAAKRGKPVAAVTKKQEPQKSPISRVWIILLAFILCGGLVFELLRLFF</sequence>
<organism evidence="7 8">
    <name type="scientific">Saccharata proteae CBS 121410</name>
    <dbReference type="NCBI Taxonomy" id="1314787"/>
    <lineage>
        <taxon>Eukaryota</taxon>
        <taxon>Fungi</taxon>
        <taxon>Dikarya</taxon>
        <taxon>Ascomycota</taxon>
        <taxon>Pezizomycotina</taxon>
        <taxon>Dothideomycetes</taxon>
        <taxon>Dothideomycetes incertae sedis</taxon>
        <taxon>Botryosphaeriales</taxon>
        <taxon>Saccharataceae</taxon>
        <taxon>Saccharata</taxon>
    </lineage>
</organism>
<name>A0A9P4LTU6_9PEZI</name>
<reference evidence="7" key="1">
    <citation type="journal article" date="2020" name="Stud. Mycol.">
        <title>101 Dothideomycetes genomes: a test case for predicting lifestyles and emergence of pathogens.</title>
        <authorList>
            <person name="Haridas S."/>
            <person name="Albert R."/>
            <person name="Binder M."/>
            <person name="Bloem J."/>
            <person name="Labutti K."/>
            <person name="Salamov A."/>
            <person name="Andreopoulos B."/>
            <person name="Baker S."/>
            <person name="Barry K."/>
            <person name="Bills G."/>
            <person name="Bluhm B."/>
            <person name="Cannon C."/>
            <person name="Castanera R."/>
            <person name="Culley D."/>
            <person name="Daum C."/>
            <person name="Ezra D."/>
            <person name="Gonzalez J."/>
            <person name="Henrissat B."/>
            <person name="Kuo A."/>
            <person name="Liang C."/>
            <person name="Lipzen A."/>
            <person name="Lutzoni F."/>
            <person name="Magnuson J."/>
            <person name="Mondo S."/>
            <person name="Nolan M."/>
            <person name="Ohm R."/>
            <person name="Pangilinan J."/>
            <person name="Park H.-J."/>
            <person name="Ramirez L."/>
            <person name="Alfaro M."/>
            <person name="Sun H."/>
            <person name="Tritt A."/>
            <person name="Yoshinaga Y."/>
            <person name="Zwiers L.-H."/>
            <person name="Turgeon B."/>
            <person name="Goodwin S."/>
            <person name="Spatafora J."/>
            <person name="Crous P."/>
            <person name="Grigoriev I."/>
        </authorList>
    </citation>
    <scope>NUCLEOTIDE SEQUENCE</scope>
    <source>
        <strain evidence="7">CBS 121410</strain>
    </source>
</reference>
<keyword evidence="3 6" id="KW-0256">Endoplasmic reticulum</keyword>
<feature type="non-terminal residue" evidence="7">
    <location>
        <position position="1"/>
    </location>
</feature>
<comment type="subcellular location">
    <subcellularLocation>
        <location evidence="6">Membrane</location>
        <topology evidence="6">Single-pass membrane protein</topology>
    </subcellularLocation>
    <subcellularLocation>
        <location evidence="6">Endoplasmic reticulum membrane</location>
        <topology evidence="6">Single-pass membrane protein</topology>
    </subcellularLocation>
</comment>
<proteinExistence type="inferred from homology"/>
<protein>
    <recommendedName>
        <fullName evidence="6">Stress-associated endoplasmic reticulum protein</fullName>
    </recommendedName>
</protein>
<evidence type="ECO:0000256" key="3">
    <source>
        <dbReference type="ARBA" id="ARBA00022824"/>
    </source>
</evidence>
<evidence type="ECO:0000256" key="1">
    <source>
        <dbReference type="ARBA" id="ARBA00005500"/>
    </source>
</evidence>
<comment type="similarity">
    <text evidence="1 6">Belongs to the RAMP4 family.</text>
</comment>
<keyword evidence="8" id="KW-1185">Reference proteome</keyword>
<accession>A0A9P4LTU6</accession>
<comment type="function">
    <text evidence="6">Interacts with target proteins during translocation into the lumen of the endoplasmic reticulum. Protects unfolded target proteins against degradation and facilitate correct glycosylation.</text>
</comment>
<evidence type="ECO:0000256" key="2">
    <source>
        <dbReference type="ARBA" id="ARBA00022692"/>
    </source>
</evidence>
<dbReference type="GO" id="GO:0005789">
    <property type="term" value="C:endoplasmic reticulum membrane"/>
    <property type="evidence" value="ECO:0007669"/>
    <property type="project" value="UniProtKB-SubCell"/>
</dbReference>